<dbReference type="PANTHER" id="PTHR24270">
    <property type="entry name" value="LOW-DENSITY LIPOPROTEIN RECEPTOR-RELATED"/>
    <property type="match status" value="1"/>
</dbReference>
<keyword evidence="3" id="KW-0812">Transmembrane</keyword>
<organism evidence="9 10">
    <name type="scientific">Oesophagostomum dentatum</name>
    <name type="common">Nodular worm</name>
    <dbReference type="NCBI Taxonomy" id="61180"/>
    <lineage>
        <taxon>Eukaryota</taxon>
        <taxon>Metazoa</taxon>
        <taxon>Ecdysozoa</taxon>
        <taxon>Nematoda</taxon>
        <taxon>Chromadorea</taxon>
        <taxon>Rhabditida</taxon>
        <taxon>Rhabditina</taxon>
        <taxon>Rhabditomorpha</taxon>
        <taxon>Strongyloidea</taxon>
        <taxon>Strongylidae</taxon>
        <taxon>Oesophagostomum</taxon>
    </lineage>
</organism>
<evidence type="ECO:0000256" key="1">
    <source>
        <dbReference type="ARBA" id="ARBA00004167"/>
    </source>
</evidence>
<dbReference type="InterPro" id="IPR036055">
    <property type="entry name" value="LDL_receptor-like_sf"/>
</dbReference>
<keyword evidence="5" id="KW-1133">Transmembrane helix</keyword>
<keyword evidence="9" id="KW-0449">Lipoprotein</keyword>
<comment type="caution">
    <text evidence="8">Lacks conserved residue(s) required for the propagation of feature annotation.</text>
</comment>
<dbReference type="GO" id="GO:0012505">
    <property type="term" value="C:endomembrane system"/>
    <property type="evidence" value="ECO:0007669"/>
    <property type="project" value="UniProtKB-SubCell"/>
</dbReference>
<dbReference type="SMART" id="SM00192">
    <property type="entry name" value="LDLa"/>
    <property type="match status" value="2"/>
</dbReference>
<evidence type="ECO:0000256" key="6">
    <source>
        <dbReference type="ARBA" id="ARBA00023136"/>
    </source>
</evidence>
<dbReference type="CDD" id="cd00112">
    <property type="entry name" value="LDLa"/>
    <property type="match status" value="1"/>
</dbReference>
<evidence type="ECO:0000256" key="2">
    <source>
        <dbReference type="ARBA" id="ARBA00004308"/>
    </source>
</evidence>
<accession>A0A0B1T3P2</accession>
<evidence type="ECO:0000313" key="9">
    <source>
        <dbReference type="EMBL" id="KHJ91859.1"/>
    </source>
</evidence>
<dbReference type="GO" id="GO:0016192">
    <property type="term" value="P:vesicle-mediated transport"/>
    <property type="evidence" value="ECO:0007669"/>
    <property type="project" value="UniProtKB-ARBA"/>
</dbReference>
<evidence type="ECO:0000256" key="4">
    <source>
        <dbReference type="ARBA" id="ARBA00022737"/>
    </source>
</evidence>
<dbReference type="InterPro" id="IPR023415">
    <property type="entry name" value="LDLR_class-A_CS"/>
</dbReference>
<protein>
    <submittedName>
        <fullName evidence="9">Low-density lipoprotein receptor domain class A</fullName>
    </submittedName>
</protein>
<dbReference type="Proteomes" id="UP000053660">
    <property type="component" value="Unassembled WGS sequence"/>
</dbReference>
<name>A0A0B1T3P2_OESDE</name>
<keyword evidence="4" id="KW-0677">Repeat</keyword>
<dbReference type="EMBL" id="KN551748">
    <property type="protein sequence ID" value="KHJ91859.1"/>
    <property type="molecule type" value="Genomic_DNA"/>
</dbReference>
<dbReference type="PROSITE" id="PS01209">
    <property type="entry name" value="LDLRA_1"/>
    <property type="match status" value="1"/>
</dbReference>
<gene>
    <name evidence="9" type="ORF">OESDEN_08261</name>
</gene>
<keyword evidence="9" id="KW-0675">Receptor</keyword>
<keyword evidence="10" id="KW-1185">Reference proteome</keyword>
<dbReference type="AlphaFoldDB" id="A0A0B1T3P2"/>
<dbReference type="SUPFAM" id="SSF57424">
    <property type="entry name" value="LDL receptor-like module"/>
    <property type="match status" value="2"/>
</dbReference>
<dbReference type="Pfam" id="PF00057">
    <property type="entry name" value="Ldl_recept_a"/>
    <property type="match status" value="2"/>
</dbReference>
<dbReference type="InterPro" id="IPR002172">
    <property type="entry name" value="LDrepeatLR_classA_rpt"/>
</dbReference>
<sequence>MSCPSTSLCLPSSSVCDGVVDCDTEDDEVNCEECNRGAQFCDVTKRCIPAGQLCDGIPQCPDGSDERVNESTINIFFVS</sequence>
<dbReference type="PROSITE" id="PS50068">
    <property type="entry name" value="LDLRA_2"/>
    <property type="match status" value="2"/>
</dbReference>
<keyword evidence="7 8" id="KW-1015">Disulfide bond</keyword>
<comment type="subcellular location">
    <subcellularLocation>
        <location evidence="2">Endomembrane system</location>
    </subcellularLocation>
    <subcellularLocation>
        <location evidence="1">Membrane</location>
        <topology evidence="1">Single-pass membrane protein</topology>
    </subcellularLocation>
</comment>
<evidence type="ECO:0000313" key="10">
    <source>
        <dbReference type="Proteomes" id="UP000053660"/>
    </source>
</evidence>
<dbReference type="OrthoDB" id="6076617at2759"/>
<dbReference type="InterPro" id="IPR050685">
    <property type="entry name" value="LDLR"/>
</dbReference>
<evidence type="ECO:0000256" key="8">
    <source>
        <dbReference type="PROSITE-ProRule" id="PRU00124"/>
    </source>
</evidence>
<evidence type="ECO:0000256" key="7">
    <source>
        <dbReference type="ARBA" id="ARBA00023157"/>
    </source>
</evidence>
<dbReference type="Gene3D" id="4.10.400.10">
    <property type="entry name" value="Low-density Lipoprotein Receptor"/>
    <property type="match status" value="2"/>
</dbReference>
<reference evidence="9 10" key="1">
    <citation type="submission" date="2014-03" db="EMBL/GenBank/DDBJ databases">
        <title>Draft genome of the hookworm Oesophagostomum dentatum.</title>
        <authorList>
            <person name="Mitreva M."/>
        </authorList>
    </citation>
    <scope>NUCLEOTIDE SEQUENCE [LARGE SCALE GENOMIC DNA]</scope>
    <source>
        <strain evidence="9 10">OD-Hann</strain>
    </source>
</reference>
<proteinExistence type="predicted"/>
<dbReference type="PRINTS" id="PR00261">
    <property type="entry name" value="LDLRECEPTOR"/>
</dbReference>
<keyword evidence="6" id="KW-0472">Membrane</keyword>
<evidence type="ECO:0000256" key="5">
    <source>
        <dbReference type="ARBA" id="ARBA00022989"/>
    </source>
</evidence>
<dbReference type="GO" id="GO:0005886">
    <property type="term" value="C:plasma membrane"/>
    <property type="evidence" value="ECO:0007669"/>
    <property type="project" value="TreeGrafter"/>
</dbReference>
<feature type="disulfide bond" evidence="8">
    <location>
        <begin position="16"/>
        <end position="31"/>
    </location>
</feature>
<evidence type="ECO:0000256" key="3">
    <source>
        <dbReference type="ARBA" id="ARBA00022692"/>
    </source>
</evidence>